<sequence length="89" mass="10456">MQNQKHITVNVSKCLSLIILALLLKQASKTFQFSAVETIDKNMLSVMEIFERWNESDNHVQRYREDVYLAFIRGVVPFIFASHYAIYEN</sequence>
<proteinExistence type="predicted"/>
<keyword evidence="1" id="KW-0472">Membrane</keyword>
<gene>
    <name evidence="3" type="ORF">T4D_5852</name>
</gene>
<feature type="transmembrane region" description="Helical" evidence="1">
    <location>
        <begin position="67"/>
        <end position="87"/>
    </location>
</feature>
<dbReference type="EMBL" id="JYDT01000182">
    <property type="protein sequence ID" value="KRY82262.1"/>
    <property type="molecule type" value="Genomic_DNA"/>
</dbReference>
<comment type="caution">
    <text evidence="3">The sequence shown here is derived from an EMBL/GenBank/DDBJ whole genome shotgun (WGS) entry which is preliminary data.</text>
</comment>
<name>A0A0V1F7X9_TRIPS</name>
<evidence type="ECO:0000313" key="4">
    <source>
        <dbReference type="Proteomes" id="UP000054995"/>
    </source>
</evidence>
<evidence type="ECO:0000256" key="2">
    <source>
        <dbReference type="SAM" id="SignalP"/>
    </source>
</evidence>
<feature type="chain" id="PRO_5006877779" evidence="2">
    <location>
        <begin position="30"/>
        <end position="89"/>
    </location>
</feature>
<evidence type="ECO:0000313" key="3">
    <source>
        <dbReference type="EMBL" id="KRY82262.1"/>
    </source>
</evidence>
<reference evidence="3 4" key="1">
    <citation type="submission" date="2015-01" db="EMBL/GenBank/DDBJ databases">
        <title>Evolution of Trichinella species and genotypes.</title>
        <authorList>
            <person name="Korhonen P.K."/>
            <person name="Edoardo P."/>
            <person name="Giuseppe L.R."/>
            <person name="Gasser R.B."/>
        </authorList>
    </citation>
    <scope>NUCLEOTIDE SEQUENCE [LARGE SCALE GENOMIC DNA]</scope>
    <source>
        <strain evidence="3">ISS470</strain>
    </source>
</reference>
<dbReference type="AlphaFoldDB" id="A0A0V1F7X9"/>
<keyword evidence="2" id="KW-0732">Signal</keyword>
<keyword evidence="4" id="KW-1185">Reference proteome</keyword>
<accession>A0A0V1F7X9</accession>
<feature type="signal peptide" evidence="2">
    <location>
        <begin position="1"/>
        <end position="29"/>
    </location>
</feature>
<organism evidence="3 4">
    <name type="scientific">Trichinella pseudospiralis</name>
    <name type="common">Parasitic roundworm</name>
    <dbReference type="NCBI Taxonomy" id="6337"/>
    <lineage>
        <taxon>Eukaryota</taxon>
        <taxon>Metazoa</taxon>
        <taxon>Ecdysozoa</taxon>
        <taxon>Nematoda</taxon>
        <taxon>Enoplea</taxon>
        <taxon>Dorylaimia</taxon>
        <taxon>Trichinellida</taxon>
        <taxon>Trichinellidae</taxon>
        <taxon>Trichinella</taxon>
    </lineage>
</organism>
<protein>
    <submittedName>
        <fullName evidence="3">Uncharacterized protein</fullName>
    </submittedName>
</protein>
<dbReference type="Proteomes" id="UP000054995">
    <property type="component" value="Unassembled WGS sequence"/>
</dbReference>
<evidence type="ECO:0000256" key="1">
    <source>
        <dbReference type="SAM" id="Phobius"/>
    </source>
</evidence>
<keyword evidence="1" id="KW-1133">Transmembrane helix</keyword>
<keyword evidence="1" id="KW-0812">Transmembrane</keyword>